<proteinExistence type="predicted"/>
<comment type="caution">
    <text evidence="1">The sequence shown here is derived from an EMBL/GenBank/DDBJ whole genome shotgun (WGS) entry which is preliminary data.</text>
</comment>
<dbReference type="Proteomes" id="UP000655751">
    <property type="component" value="Unassembled WGS sequence"/>
</dbReference>
<dbReference type="Gene3D" id="2.30.110.10">
    <property type="entry name" value="Electron Transport, Fmn-binding Protein, Chain A"/>
    <property type="match status" value="1"/>
</dbReference>
<name>A0A931I526_9NOCA</name>
<reference evidence="1" key="1">
    <citation type="submission" date="2020-11" db="EMBL/GenBank/DDBJ databases">
        <title>Nocardia NEAU-351.nov., a novel actinomycete isolated from the cow dung.</title>
        <authorList>
            <person name="Zhang X."/>
        </authorList>
    </citation>
    <scope>NUCLEOTIDE SEQUENCE</scope>
    <source>
        <strain evidence="1">NEAU-351</strain>
    </source>
</reference>
<dbReference type="EMBL" id="JADMLG010000001">
    <property type="protein sequence ID" value="MBH0774699.1"/>
    <property type="molecule type" value="Genomic_DNA"/>
</dbReference>
<dbReference type="AlphaFoldDB" id="A0A931I526"/>
<evidence type="ECO:0000313" key="2">
    <source>
        <dbReference type="Proteomes" id="UP000655751"/>
    </source>
</evidence>
<gene>
    <name evidence="1" type="ORF">IT779_00165</name>
</gene>
<organism evidence="1 2">
    <name type="scientific">Nocardia bovistercoris</name>
    <dbReference type="NCBI Taxonomy" id="2785916"/>
    <lineage>
        <taxon>Bacteria</taxon>
        <taxon>Bacillati</taxon>
        <taxon>Actinomycetota</taxon>
        <taxon>Actinomycetes</taxon>
        <taxon>Mycobacteriales</taxon>
        <taxon>Nocardiaceae</taxon>
        <taxon>Nocardia</taxon>
    </lineage>
</organism>
<dbReference type="InterPro" id="IPR012349">
    <property type="entry name" value="Split_barrel_FMN-bd"/>
</dbReference>
<sequence>MRMINPLVRRVLSNPRLGRRITLQALLEFTGRRSGKTIRVPVCLHTIDGVPTVFTERPWRLNFADAAPVVITQQGRTRRGRAVLLRSTPQELGTAMRIALDNGATPFELGLKTSRGHKPTADELSTIARAMIRLDFNEG</sequence>
<evidence type="ECO:0000313" key="1">
    <source>
        <dbReference type="EMBL" id="MBH0774699.1"/>
    </source>
</evidence>
<protein>
    <submittedName>
        <fullName evidence="1">GrhN</fullName>
    </submittedName>
</protein>
<keyword evidence="2" id="KW-1185">Reference proteome</keyword>
<accession>A0A931I526</accession>